<dbReference type="InterPro" id="IPR004027">
    <property type="entry name" value="SEC_C_motif"/>
</dbReference>
<dbReference type="STRING" id="1120920.SAMN03080599_03313"/>
<dbReference type="Proteomes" id="UP000199208">
    <property type="component" value="Unassembled WGS sequence"/>
</dbReference>
<sequence>MNEYIIALTNLYGMVHRDKVVEIYNIQNKDQISSQDLDVYFTESSEKLENHFIETYQDYFVHKTVMEFDEFDLMLRKKADKPYFVPKKEELLKYVDERYYERTLQYNALLSYVKKKFSFDNEEKAEWLCDDIHGICQFGADMDAIFDSFNVSGIIFKDTTQINEVMKLVMELANNIRIWENNGHTPHEISSKYEKASLRPMSNQPFESVVKKEKIGRNDPCPCGSGKKYKKCCMGKEELS</sequence>
<reference evidence="1 2" key="1">
    <citation type="submission" date="2016-10" db="EMBL/GenBank/DDBJ databases">
        <authorList>
            <person name="de Groot N.N."/>
        </authorList>
    </citation>
    <scope>NUCLEOTIDE SEQUENCE [LARGE SCALE GENOMIC DNA]</scope>
    <source>
        <strain evidence="1 2">DSM 2784</strain>
    </source>
</reference>
<dbReference type="SUPFAM" id="SSF103642">
    <property type="entry name" value="Sec-C motif"/>
    <property type="match status" value="1"/>
</dbReference>
<gene>
    <name evidence="1" type="ORF">SAMN03080599_03313</name>
</gene>
<dbReference type="PANTHER" id="PTHR33747:SF1">
    <property type="entry name" value="ADENYLATE CYCLASE-ASSOCIATED CAP C-TERMINAL DOMAIN-CONTAINING PROTEIN"/>
    <property type="match status" value="1"/>
</dbReference>
<organism evidence="1 2">
    <name type="scientific">Acidaminobacter hydrogenoformans DSM 2784</name>
    <dbReference type="NCBI Taxonomy" id="1120920"/>
    <lineage>
        <taxon>Bacteria</taxon>
        <taxon>Bacillati</taxon>
        <taxon>Bacillota</taxon>
        <taxon>Clostridia</taxon>
        <taxon>Peptostreptococcales</taxon>
        <taxon>Acidaminobacteraceae</taxon>
        <taxon>Acidaminobacter</taxon>
    </lineage>
</organism>
<protein>
    <submittedName>
        <fullName evidence="1">SEC-C motif-containing protein</fullName>
    </submittedName>
</protein>
<evidence type="ECO:0000313" key="1">
    <source>
        <dbReference type="EMBL" id="SCZ82057.1"/>
    </source>
</evidence>
<dbReference type="EMBL" id="FMWL01000032">
    <property type="protein sequence ID" value="SCZ82057.1"/>
    <property type="molecule type" value="Genomic_DNA"/>
</dbReference>
<proteinExistence type="predicted"/>
<dbReference type="Gene3D" id="3.10.450.50">
    <property type="match status" value="1"/>
</dbReference>
<keyword evidence="2" id="KW-1185">Reference proteome</keyword>
<name>A0A1G5S7G4_9FIRM</name>
<dbReference type="PANTHER" id="PTHR33747">
    <property type="entry name" value="UPF0225 PROTEIN SCO1677"/>
    <property type="match status" value="1"/>
</dbReference>
<accession>A0A1G5S7G4</accession>
<dbReference type="Pfam" id="PF02810">
    <property type="entry name" value="SEC-C"/>
    <property type="match status" value="1"/>
</dbReference>
<dbReference type="AlphaFoldDB" id="A0A1G5S7G4"/>
<evidence type="ECO:0000313" key="2">
    <source>
        <dbReference type="Proteomes" id="UP000199208"/>
    </source>
</evidence>